<keyword evidence="3" id="KW-1003">Cell membrane</keyword>
<dbReference type="InterPro" id="IPR001991">
    <property type="entry name" value="Na-dicarboxylate_symporter"/>
</dbReference>
<dbReference type="GO" id="GO:0006835">
    <property type="term" value="P:dicarboxylic acid transport"/>
    <property type="evidence" value="ECO:0007669"/>
    <property type="project" value="TreeGrafter"/>
</dbReference>
<dbReference type="Proteomes" id="UP000051291">
    <property type="component" value="Unassembled WGS sequence"/>
</dbReference>
<keyword evidence="4 8" id="KW-0812">Transmembrane</keyword>
<feature type="transmembrane region" description="Helical" evidence="8">
    <location>
        <begin position="135"/>
        <end position="154"/>
    </location>
</feature>
<dbReference type="Pfam" id="PF00375">
    <property type="entry name" value="SDF"/>
    <property type="match status" value="1"/>
</dbReference>
<feature type="transmembrane region" description="Helical" evidence="8">
    <location>
        <begin position="337"/>
        <end position="358"/>
    </location>
</feature>
<dbReference type="AlphaFoldDB" id="A0A0R1ZBA9"/>
<evidence type="ECO:0000256" key="5">
    <source>
        <dbReference type="ARBA" id="ARBA00022847"/>
    </source>
</evidence>
<dbReference type="PRINTS" id="PR00173">
    <property type="entry name" value="EDTRNSPORT"/>
</dbReference>
<protein>
    <submittedName>
        <fullName evidence="9">DAACS family dicarboxylate amino acid sodium (Na+) or proton (H+) symporter</fullName>
    </submittedName>
</protein>
<feature type="transmembrane region" description="Helical" evidence="8">
    <location>
        <begin position="205"/>
        <end position="226"/>
    </location>
</feature>
<dbReference type="Gene3D" id="1.10.3860.10">
    <property type="entry name" value="Sodium:dicarboxylate symporter"/>
    <property type="match status" value="1"/>
</dbReference>
<dbReference type="SUPFAM" id="SSF118215">
    <property type="entry name" value="Proton glutamate symport protein"/>
    <property type="match status" value="1"/>
</dbReference>
<gene>
    <name evidence="9" type="ORF">FC64_GL001235</name>
</gene>
<reference evidence="9 10" key="1">
    <citation type="journal article" date="2015" name="Genome Announc.">
        <title>Expanding the biotechnology potential of lactobacilli through comparative genomics of 213 strains and associated genera.</title>
        <authorList>
            <person name="Sun Z."/>
            <person name="Harris H.M."/>
            <person name="McCann A."/>
            <person name="Guo C."/>
            <person name="Argimon S."/>
            <person name="Zhang W."/>
            <person name="Yang X."/>
            <person name="Jeffery I.B."/>
            <person name="Cooney J.C."/>
            <person name="Kagawa T.F."/>
            <person name="Liu W."/>
            <person name="Song Y."/>
            <person name="Salvetti E."/>
            <person name="Wrobel A."/>
            <person name="Rasinkangas P."/>
            <person name="Parkhill J."/>
            <person name="Rea M.C."/>
            <person name="O'Sullivan O."/>
            <person name="Ritari J."/>
            <person name="Douillard F.P."/>
            <person name="Paul Ross R."/>
            <person name="Yang R."/>
            <person name="Briner A.E."/>
            <person name="Felis G.E."/>
            <person name="de Vos W.M."/>
            <person name="Barrangou R."/>
            <person name="Klaenhammer T.R."/>
            <person name="Caufield P.W."/>
            <person name="Cui Y."/>
            <person name="Zhang H."/>
            <person name="O'Toole P.W."/>
        </authorList>
    </citation>
    <scope>NUCLEOTIDE SEQUENCE [LARGE SCALE GENOMIC DNA]</scope>
    <source>
        <strain evidence="9 10">DSM 20653</strain>
    </source>
</reference>
<keyword evidence="10" id="KW-1185">Reference proteome</keyword>
<evidence type="ECO:0000256" key="2">
    <source>
        <dbReference type="ARBA" id="ARBA00022448"/>
    </source>
</evidence>
<organism evidence="9 10">
    <name type="scientific">Ligilactobacillus araffinosus DSM 20653</name>
    <dbReference type="NCBI Taxonomy" id="1423820"/>
    <lineage>
        <taxon>Bacteria</taxon>
        <taxon>Bacillati</taxon>
        <taxon>Bacillota</taxon>
        <taxon>Bacilli</taxon>
        <taxon>Lactobacillales</taxon>
        <taxon>Lactobacillaceae</taxon>
        <taxon>Ligilactobacillus</taxon>
    </lineage>
</organism>
<name>A0A0R1ZBA9_9LACO</name>
<keyword evidence="5" id="KW-0769">Symport</keyword>
<evidence type="ECO:0000256" key="7">
    <source>
        <dbReference type="ARBA" id="ARBA00023136"/>
    </source>
</evidence>
<evidence type="ECO:0000256" key="4">
    <source>
        <dbReference type="ARBA" id="ARBA00022692"/>
    </source>
</evidence>
<dbReference type="PANTHER" id="PTHR42865:SF7">
    <property type="entry name" value="PROTON_GLUTAMATE-ASPARTATE SYMPORTER"/>
    <property type="match status" value="1"/>
</dbReference>
<feature type="transmembrane region" description="Helical" evidence="8">
    <location>
        <begin position="26"/>
        <end position="50"/>
    </location>
</feature>
<dbReference type="FunFam" id="1.10.3860.10:FF:000001">
    <property type="entry name" value="C4-dicarboxylate transport protein"/>
    <property type="match status" value="1"/>
</dbReference>
<evidence type="ECO:0000313" key="9">
    <source>
        <dbReference type="EMBL" id="KRM52039.1"/>
    </source>
</evidence>
<dbReference type="GO" id="GO:0015293">
    <property type="term" value="F:symporter activity"/>
    <property type="evidence" value="ECO:0007669"/>
    <property type="project" value="UniProtKB-KW"/>
</dbReference>
<evidence type="ECO:0000256" key="1">
    <source>
        <dbReference type="ARBA" id="ARBA00004651"/>
    </source>
</evidence>
<accession>A0A0R1ZBA9</accession>
<dbReference type="PATRIC" id="fig|1423820.4.peg.1261"/>
<comment type="caution">
    <text evidence="9">The sequence shown here is derived from an EMBL/GenBank/DDBJ whole genome shotgun (WGS) entry which is preliminary data.</text>
</comment>
<keyword evidence="6 8" id="KW-1133">Transmembrane helix</keyword>
<sequence length="405" mass="43235">MGLFLGWIFNNNEHFIKFANGLGATFINLISMIVLPIVISSLTVGIANLGDIKKLGTIGLKTLIYFEILSTIAFILGILVANITRIGYMIDLSHLKSVDISQYIHAAKANKDQGIGSLLLSIVPTNIFSALSKGAMLPIIFFCVLFGLGTAAIGEKGKIVLDFLNAIAAIMFKITNWVMRFAPFGVAGLIGATVAELGITTLKPLFIFILLAYLVMLIFIFGVLGITSRIFGLRITDQIKAVKEELILAFSTASSEVTLPGLIEKTQKLGVTKTISAFVIPTGYTFNLDGSAIYQGLAAIFMAQAYHLHLTFLQQLTLIITLMITSKGMAGIPGASFIVLMTSASAIGIPVSGLALIAGIDRLVDMGRTVVNVIGNVTATLVIGKLENGFSQKKHDAYIAGIENA</sequence>
<dbReference type="EMBL" id="AYYZ01000029">
    <property type="protein sequence ID" value="KRM52039.1"/>
    <property type="molecule type" value="Genomic_DNA"/>
</dbReference>
<keyword evidence="2" id="KW-0813">Transport</keyword>
<evidence type="ECO:0000256" key="3">
    <source>
        <dbReference type="ARBA" id="ARBA00022475"/>
    </source>
</evidence>
<feature type="transmembrane region" description="Helical" evidence="8">
    <location>
        <begin position="62"/>
        <end position="83"/>
    </location>
</feature>
<evidence type="ECO:0000256" key="6">
    <source>
        <dbReference type="ARBA" id="ARBA00022989"/>
    </source>
</evidence>
<feature type="transmembrane region" description="Helical" evidence="8">
    <location>
        <begin position="181"/>
        <end position="199"/>
    </location>
</feature>
<keyword evidence="7 8" id="KW-0472">Membrane</keyword>
<feature type="transmembrane region" description="Helical" evidence="8">
    <location>
        <begin position="305"/>
        <end position="325"/>
    </location>
</feature>
<evidence type="ECO:0000256" key="8">
    <source>
        <dbReference type="SAM" id="Phobius"/>
    </source>
</evidence>
<proteinExistence type="predicted"/>
<dbReference type="STRING" id="1423820.FC64_GL001235"/>
<dbReference type="GO" id="GO:0005886">
    <property type="term" value="C:plasma membrane"/>
    <property type="evidence" value="ECO:0007669"/>
    <property type="project" value="UniProtKB-SubCell"/>
</dbReference>
<evidence type="ECO:0000313" key="10">
    <source>
        <dbReference type="Proteomes" id="UP000051291"/>
    </source>
</evidence>
<dbReference type="InterPro" id="IPR036458">
    <property type="entry name" value="Na:dicarbo_symporter_sf"/>
</dbReference>
<dbReference type="PANTHER" id="PTHR42865">
    <property type="entry name" value="PROTON/GLUTAMATE-ASPARTATE SYMPORTER"/>
    <property type="match status" value="1"/>
</dbReference>
<comment type="subcellular location">
    <subcellularLocation>
        <location evidence="1">Cell membrane</location>
        <topology evidence="1">Multi-pass membrane protein</topology>
    </subcellularLocation>
</comment>